<dbReference type="Pfam" id="PF12672">
    <property type="entry name" value="DUF3793"/>
    <property type="match status" value="1"/>
</dbReference>
<organism evidence="1 2">
    <name type="scientific">Candidatus Limivivens intestinipullorum</name>
    <dbReference type="NCBI Taxonomy" id="2840858"/>
    <lineage>
        <taxon>Bacteria</taxon>
        <taxon>Bacillati</taxon>
        <taxon>Bacillota</taxon>
        <taxon>Clostridia</taxon>
        <taxon>Lachnospirales</taxon>
        <taxon>Lachnospiraceae</taxon>
        <taxon>Lachnospiraceae incertae sedis</taxon>
        <taxon>Candidatus Limivivens</taxon>
    </lineage>
</organism>
<evidence type="ECO:0000313" key="1">
    <source>
        <dbReference type="EMBL" id="HIS32753.1"/>
    </source>
</evidence>
<reference evidence="1" key="2">
    <citation type="journal article" date="2021" name="PeerJ">
        <title>Extensive microbial diversity within the chicken gut microbiome revealed by metagenomics and culture.</title>
        <authorList>
            <person name="Gilroy R."/>
            <person name="Ravi A."/>
            <person name="Getino M."/>
            <person name="Pursley I."/>
            <person name="Horton D.L."/>
            <person name="Alikhan N.F."/>
            <person name="Baker D."/>
            <person name="Gharbi K."/>
            <person name="Hall N."/>
            <person name="Watson M."/>
            <person name="Adriaenssens E.M."/>
            <person name="Foster-Nyarko E."/>
            <person name="Jarju S."/>
            <person name="Secka A."/>
            <person name="Antonio M."/>
            <person name="Oren A."/>
            <person name="Chaudhuri R.R."/>
            <person name="La Ragione R."/>
            <person name="Hildebrand F."/>
            <person name="Pallen M.J."/>
        </authorList>
    </citation>
    <scope>NUCLEOTIDE SEQUENCE</scope>
    <source>
        <strain evidence="1">CHK190-19873</strain>
    </source>
</reference>
<name>A0A9D1EVK0_9FIRM</name>
<gene>
    <name evidence="1" type="ORF">IAB44_14595</name>
</gene>
<dbReference type="AlphaFoldDB" id="A0A9D1EVK0"/>
<comment type="caution">
    <text evidence="1">The sequence shown here is derived from an EMBL/GenBank/DDBJ whole genome shotgun (WGS) entry which is preliminary data.</text>
</comment>
<accession>A0A9D1EVK0</accession>
<reference evidence="1" key="1">
    <citation type="submission" date="2020-10" db="EMBL/GenBank/DDBJ databases">
        <authorList>
            <person name="Gilroy R."/>
        </authorList>
    </citation>
    <scope>NUCLEOTIDE SEQUENCE</scope>
    <source>
        <strain evidence="1">CHK190-19873</strain>
    </source>
</reference>
<proteinExistence type="predicted"/>
<dbReference type="Proteomes" id="UP000823935">
    <property type="component" value="Unassembled WGS sequence"/>
</dbReference>
<dbReference type="InterPro" id="IPR024523">
    <property type="entry name" value="DUF3793"/>
</dbReference>
<dbReference type="EMBL" id="DVIQ01000099">
    <property type="protein sequence ID" value="HIS32753.1"/>
    <property type="molecule type" value="Genomic_DNA"/>
</dbReference>
<sequence length="193" mass="22392">MSPENKKTLELEIARQCAPVMAGLKPANLLILNREDGQIKEGFFKEMKACGKLLYLSERKTIWLIYRQTELATVLRKPENRTFLQMYGYKEEDTAAKMLERLAERFAFHRRYGNGFPHEMGVFLGYPLGDVQGFIRNNGKNYLYCGYWKVYENPEETRKTFALFRKAQRVFTEALKDGMNLGQAVSMEPVLPA</sequence>
<protein>
    <submittedName>
        <fullName evidence="1">DUF3793 family protein</fullName>
    </submittedName>
</protein>
<evidence type="ECO:0000313" key="2">
    <source>
        <dbReference type="Proteomes" id="UP000823935"/>
    </source>
</evidence>